<proteinExistence type="predicted"/>
<dbReference type="RefSeq" id="WP_021093466.1">
    <property type="nucleotide sequence ID" value="NZ_ANNJ01000025.1"/>
</dbReference>
<organism evidence="1 2">
    <name type="scientific">Campylobacter concisus UNSW2</name>
    <dbReference type="NCBI Taxonomy" id="1242965"/>
    <lineage>
        <taxon>Bacteria</taxon>
        <taxon>Pseudomonadati</taxon>
        <taxon>Campylobacterota</taxon>
        <taxon>Epsilonproteobacteria</taxon>
        <taxon>Campylobacterales</taxon>
        <taxon>Campylobacteraceae</taxon>
        <taxon>Campylobacter</taxon>
    </lineage>
</organism>
<name>U2F370_9BACT</name>
<evidence type="ECO:0000313" key="1">
    <source>
        <dbReference type="EMBL" id="ERJ30961.1"/>
    </source>
</evidence>
<dbReference type="EMBL" id="ANNJ01000025">
    <property type="protein sequence ID" value="ERJ30961.1"/>
    <property type="molecule type" value="Genomic_DNA"/>
</dbReference>
<evidence type="ECO:0000313" key="2">
    <source>
        <dbReference type="Proteomes" id="UP000016625"/>
    </source>
</evidence>
<protein>
    <submittedName>
        <fullName evidence="1">Uncharacterized protein</fullName>
    </submittedName>
</protein>
<reference evidence="1 2" key="1">
    <citation type="journal article" date="2013" name="BMC Genomics">
        <title>Comparative genomics of Campylobacter concisus isolates reveals genetic diversity and provides insights into disease association.</title>
        <authorList>
            <person name="Deshpande N.P."/>
            <person name="Kaakoush N.O."/>
            <person name="Wilkins M.R."/>
            <person name="Mitchell H.M."/>
        </authorList>
    </citation>
    <scope>NUCLEOTIDE SEQUENCE [LARGE SCALE GENOMIC DNA]</scope>
    <source>
        <strain evidence="1 2">UNSW2</strain>
    </source>
</reference>
<dbReference type="AlphaFoldDB" id="U2F370"/>
<comment type="caution">
    <text evidence="1">The sequence shown here is derived from an EMBL/GenBank/DDBJ whole genome shotgun (WGS) entry which is preliminary data.</text>
</comment>
<dbReference type="PATRIC" id="fig|1242965.3.peg.1892"/>
<dbReference type="Proteomes" id="UP000016625">
    <property type="component" value="Unassembled WGS sequence"/>
</dbReference>
<accession>U2F370</accession>
<gene>
    <name evidence="1" type="ORF">UNSW2_1842</name>
</gene>
<sequence>MCEFEKQKDAIKLFLKTEASKCELDILALEAKIKEHKTRKIETEALYCEADSAADLASFEEYLKKPLRAKKPCVDSLEIRLLCFISDVVG</sequence>